<dbReference type="GO" id="GO:0019229">
    <property type="term" value="P:regulation of vasoconstriction"/>
    <property type="evidence" value="ECO:0007669"/>
    <property type="project" value="InterPro"/>
</dbReference>
<keyword evidence="7 13" id="KW-0472">Membrane</keyword>
<evidence type="ECO:0000259" key="14">
    <source>
        <dbReference type="PROSITE" id="PS50262"/>
    </source>
</evidence>
<feature type="transmembrane region" description="Helical" evidence="13">
    <location>
        <begin position="40"/>
        <end position="62"/>
    </location>
</feature>
<organism evidence="15 16">
    <name type="scientific">Hemibagrus wyckioides</name>
    <dbReference type="NCBI Taxonomy" id="337641"/>
    <lineage>
        <taxon>Eukaryota</taxon>
        <taxon>Metazoa</taxon>
        <taxon>Chordata</taxon>
        <taxon>Craniata</taxon>
        <taxon>Vertebrata</taxon>
        <taxon>Euteleostomi</taxon>
        <taxon>Actinopterygii</taxon>
        <taxon>Neopterygii</taxon>
        <taxon>Teleostei</taxon>
        <taxon>Ostariophysi</taxon>
        <taxon>Siluriformes</taxon>
        <taxon>Bagridae</taxon>
        <taxon>Hemibagrus</taxon>
    </lineage>
</organism>
<evidence type="ECO:0000256" key="3">
    <source>
        <dbReference type="ARBA" id="ARBA00022610"/>
    </source>
</evidence>
<dbReference type="EMBL" id="JAHKSW010000018">
    <property type="protein sequence ID" value="KAG7321048.1"/>
    <property type="molecule type" value="Genomic_DNA"/>
</dbReference>
<dbReference type="GO" id="GO:0046883">
    <property type="term" value="P:regulation of hormone secretion"/>
    <property type="evidence" value="ECO:0007669"/>
    <property type="project" value="InterPro"/>
</dbReference>
<comment type="similarity">
    <text evidence="12">Belongs to the G-protein coupled receptor 1 family.</text>
</comment>
<protein>
    <recommendedName>
        <fullName evidence="14">G-protein coupled receptors family 1 profile domain-containing protein</fullName>
    </recommendedName>
</protein>
<dbReference type="InterPro" id="IPR002231">
    <property type="entry name" value="5HT_rcpt"/>
</dbReference>
<keyword evidence="6 12" id="KW-0297">G-protein coupled receptor</keyword>
<dbReference type="GO" id="GO:0005886">
    <property type="term" value="C:plasma membrane"/>
    <property type="evidence" value="ECO:0007669"/>
    <property type="project" value="UniProtKB-SubCell"/>
</dbReference>
<keyword evidence="5 13" id="KW-1133">Transmembrane helix</keyword>
<keyword evidence="11 12" id="KW-0807">Transducer</keyword>
<sequence>MDETENASSLFQNDSNLEDQNDKVSLTDKVPLSYQISTSVLIGALILCSVFGNACVVAAIALERSLQNVANYLIGSLAVTDLMVSVLVLPMACLYQVLDKWTLGQVACDIFISLDVLCCTSSILHLCAIALDRYWAITEPIDYMKKRTLKRAAVLIGATWLVGFLISVPPMLIMKSQPKSKAEGMANPEACAISHDPWYTIYSTFCAFYIPLILMLVLYGRIFKAARFRIRKTVRRTEKKKVTCLTVSPALFKRASGEPGKSWRSSVEPKPASCVNGAVKHTDDGESVEIVEVHGNSKHDLPLPNTPSSAPVFENRHEKNTEAKRKLALARERKTVKTLGIIMGTFILCWLPFFIKALVMPFCPSCQMPVWLQDVINWLGYSNSLLNPIIYAYFNKDFQSAFQKIIKSLPDPHYPACSSPAYSERQMKAHQVAKPIAGDALGRGKSERQNSFTSSHLPFKASLLIRAVMPSRNKKCMITFRT</sequence>
<dbReference type="PROSITE" id="PS00237">
    <property type="entry name" value="G_PROTEIN_RECEP_F1_1"/>
    <property type="match status" value="1"/>
</dbReference>
<dbReference type="GO" id="GO:0071881">
    <property type="term" value="P:adenylate cyclase-inhibiting adrenergic receptor signaling pathway"/>
    <property type="evidence" value="ECO:0007669"/>
    <property type="project" value="UniProtKB-ARBA"/>
</dbReference>
<evidence type="ECO:0000256" key="4">
    <source>
        <dbReference type="ARBA" id="ARBA00022692"/>
    </source>
</evidence>
<dbReference type="PRINTS" id="PR00512">
    <property type="entry name" value="5HT1ARECEPTR"/>
</dbReference>
<evidence type="ECO:0000256" key="12">
    <source>
        <dbReference type="RuleBase" id="RU000688"/>
    </source>
</evidence>
<reference evidence="15 16" key="1">
    <citation type="submission" date="2021-06" db="EMBL/GenBank/DDBJ databases">
        <title>Chromosome-level genome assembly of the red-tail catfish (Hemibagrus wyckioides).</title>
        <authorList>
            <person name="Shao F."/>
        </authorList>
    </citation>
    <scope>NUCLEOTIDE SEQUENCE [LARGE SCALE GENOMIC DNA]</scope>
    <source>
        <strain evidence="15">EC202008001</strain>
        <tissue evidence="15">Blood</tissue>
    </source>
</reference>
<dbReference type="SUPFAM" id="SSF81321">
    <property type="entry name" value="Family A G protein-coupled receptor-like"/>
    <property type="match status" value="1"/>
</dbReference>
<evidence type="ECO:0000256" key="13">
    <source>
        <dbReference type="SAM" id="Phobius"/>
    </source>
</evidence>
<proteinExistence type="inferred from homology"/>
<accession>A0A9D3SIU8</accession>
<dbReference type="AlphaFoldDB" id="A0A9D3SIU8"/>
<keyword evidence="3" id="KW-0085">Behavior</keyword>
<evidence type="ECO:0000313" key="15">
    <source>
        <dbReference type="EMBL" id="KAG7321048.1"/>
    </source>
</evidence>
<evidence type="ECO:0000256" key="9">
    <source>
        <dbReference type="ARBA" id="ARBA00023170"/>
    </source>
</evidence>
<dbReference type="GO" id="GO:0050795">
    <property type="term" value="P:regulation of behavior"/>
    <property type="evidence" value="ECO:0007669"/>
    <property type="project" value="InterPro"/>
</dbReference>
<gene>
    <name evidence="15" type="ORF">KOW79_015463</name>
</gene>
<evidence type="ECO:0000313" key="16">
    <source>
        <dbReference type="Proteomes" id="UP000824219"/>
    </source>
</evidence>
<dbReference type="SMART" id="SM01381">
    <property type="entry name" value="7TM_GPCR_Srsx"/>
    <property type="match status" value="1"/>
</dbReference>
<dbReference type="PRINTS" id="PR00237">
    <property type="entry name" value="GPCRRHODOPSN"/>
</dbReference>
<dbReference type="Gene3D" id="1.20.1070.10">
    <property type="entry name" value="Rhodopsin 7-helix transmembrane proteins"/>
    <property type="match status" value="1"/>
</dbReference>
<dbReference type="Proteomes" id="UP000824219">
    <property type="component" value="Linkage Group LG18"/>
</dbReference>
<evidence type="ECO:0000256" key="10">
    <source>
        <dbReference type="ARBA" id="ARBA00023180"/>
    </source>
</evidence>
<dbReference type="Pfam" id="PF00001">
    <property type="entry name" value="7tm_1"/>
    <property type="match status" value="1"/>
</dbReference>
<evidence type="ECO:0000256" key="11">
    <source>
        <dbReference type="ARBA" id="ARBA00023224"/>
    </source>
</evidence>
<dbReference type="GO" id="GO:0004938">
    <property type="term" value="F:alpha2-adrenergic receptor activity"/>
    <property type="evidence" value="ECO:0007669"/>
    <property type="project" value="UniProtKB-ARBA"/>
</dbReference>
<feature type="transmembrane region" description="Helical" evidence="13">
    <location>
        <begin position="201"/>
        <end position="222"/>
    </location>
</feature>
<dbReference type="GO" id="GO:0043410">
    <property type="term" value="P:positive regulation of MAPK cascade"/>
    <property type="evidence" value="ECO:0007669"/>
    <property type="project" value="TreeGrafter"/>
</dbReference>
<dbReference type="InterPro" id="IPR017452">
    <property type="entry name" value="GPCR_Rhodpsn_7TM"/>
</dbReference>
<keyword evidence="2" id="KW-1003">Cell membrane</keyword>
<name>A0A9D3SIU8_9TELE</name>
<dbReference type="GO" id="GO:0004993">
    <property type="term" value="F:G protein-coupled serotonin receptor activity"/>
    <property type="evidence" value="ECO:0007669"/>
    <property type="project" value="InterPro"/>
</dbReference>
<evidence type="ECO:0000256" key="2">
    <source>
        <dbReference type="ARBA" id="ARBA00022475"/>
    </source>
</evidence>
<dbReference type="PANTHER" id="PTHR24248:SF191">
    <property type="entry name" value="5-HYDROXYTRYPTAMINE RECEPTOR 1A"/>
    <property type="match status" value="1"/>
</dbReference>
<dbReference type="PROSITE" id="PS50262">
    <property type="entry name" value="G_PROTEIN_RECEP_F1_2"/>
    <property type="match status" value="1"/>
</dbReference>
<keyword evidence="10" id="KW-0325">Glycoprotein</keyword>
<dbReference type="PANTHER" id="PTHR24248">
    <property type="entry name" value="ADRENERGIC RECEPTOR-RELATED G-PROTEIN COUPLED RECEPTOR"/>
    <property type="match status" value="1"/>
</dbReference>
<feature type="transmembrane region" description="Helical" evidence="13">
    <location>
        <begin position="335"/>
        <end position="355"/>
    </location>
</feature>
<keyword evidence="16" id="KW-1185">Reference proteome</keyword>
<keyword evidence="9 12" id="KW-0675">Receptor</keyword>
<feature type="transmembrane region" description="Helical" evidence="13">
    <location>
        <begin position="375"/>
        <end position="394"/>
    </location>
</feature>
<dbReference type="InterPro" id="IPR000276">
    <property type="entry name" value="GPCR_Rhodpsn"/>
</dbReference>
<evidence type="ECO:0000256" key="1">
    <source>
        <dbReference type="ARBA" id="ARBA00004651"/>
    </source>
</evidence>
<dbReference type="OrthoDB" id="5955450at2759"/>
<feature type="transmembrane region" description="Helical" evidence="13">
    <location>
        <begin position="152"/>
        <end position="173"/>
    </location>
</feature>
<evidence type="ECO:0000256" key="6">
    <source>
        <dbReference type="ARBA" id="ARBA00023040"/>
    </source>
</evidence>
<evidence type="ECO:0000256" key="8">
    <source>
        <dbReference type="ARBA" id="ARBA00023157"/>
    </source>
</evidence>
<comment type="caution">
    <text evidence="15">The sequence shown here is derived from an EMBL/GenBank/DDBJ whole genome shotgun (WGS) entry which is preliminary data.</text>
</comment>
<keyword evidence="8" id="KW-1015">Disulfide bond</keyword>
<dbReference type="InterPro" id="IPR000610">
    <property type="entry name" value="5HT1A_rcpt"/>
</dbReference>
<dbReference type="FunFam" id="1.20.1070.10:FF:000248">
    <property type="entry name" value="5-hydroxytryptamine receptor 1A-beta"/>
    <property type="match status" value="1"/>
</dbReference>
<evidence type="ECO:0000256" key="7">
    <source>
        <dbReference type="ARBA" id="ARBA00023136"/>
    </source>
</evidence>
<feature type="domain" description="G-protein coupled receptors family 1 profile" evidence="14">
    <location>
        <begin position="52"/>
        <end position="391"/>
    </location>
</feature>
<feature type="transmembrane region" description="Helical" evidence="13">
    <location>
        <begin position="110"/>
        <end position="131"/>
    </location>
</feature>
<dbReference type="GO" id="GO:0071880">
    <property type="term" value="P:adenylate cyclase-activating adrenergic receptor signaling pathway"/>
    <property type="evidence" value="ECO:0007669"/>
    <property type="project" value="TreeGrafter"/>
</dbReference>
<keyword evidence="4 12" id="KW-0812">Transmembrane</keyword>
<dbReference type="PRINTS" id="PR01101">
    <property type="entry name" value="5HTRECEPTOR"/>
</dbReference>
<evidence type="ECO:0000256" key="5">
    <source>
        <dbReference type="ARBA" id="ARBA00022989"/>
    </source>
</evidence>
<comment type="subcellular location">
    <subcellularLocation>
        <location evidence="1">Cell membrane</location>
        <topology evidence="1">Multi-pass membrane protein</topology>
    </subcellularLocation>
</comment>
<feature type="transmembrane region" description="Helical" evidence="13">
    <location>
        <begin position="69"/>
        <end position="98"/>
    </location>
</feature>